<protein>
    <submittedName>
        <fullName evidence="3">Uncharacterized protein</fullName>
    </submittedName>
</protein>
<comment type="caution">
    <text evidence="3">The sequence shown here is derived from an EMBL/GenBank/DDBJ whole genome shotgun (WGS) entry which is preliminary data.</text>
</comment>
<dbReference type="InterPro" id="IPR035074">
    <property type="entry name" value="EspA/CesA-like"/>
</dbReference>
<sequence>MKPVERMERMVRGLEEKQNELIRMVAQFDVLQKRVAELSVQAKNDPAAAEQLKAFVNAWTEPDSSGKSLKEQTSDVIAAVRETDRHSKVLKKQLGQPADAAPVPAPAPAERPSRAKAINRRFA</sequence>
<evidence type="ECO:0000313" key="4">
    <source>
        <dbReference type="Proteomes" id="UP001245184"/>
    </source>
</evidence>
<accession>A0ABD5C7S1</accession>
<keyword evidence="1" id="KW-0175">Coiled coil</keyword>
<feature type="region of interest" description="Disordered" evidence="2">
    <location>
        <begin position="89"/>
        <end position="123"/>
    </location>
</feature>
<gene>
    <name evidence="3" type="ORF">QF025_000047</name>
</gene>
<dbReference type="Proteomes" id="UP001245184">
    <property type="component" value="Unassembled WGS sequence"/>
</dbReference>
<proteinExistence type="predicted"/>
<dbReference type="AlphaFoldDB" id="A0ABD5C7S1"/>
<feature type="coiled-coil region" evidence="1">
    <location>
        <begin position="4"/>
        <end position="34"/>
    </location>
</feature>
<organism evidence="3 4">
    <name type="scientific">Paraburkholderia graminis</name>
    <dbReference type="NCBI Taxonomy" id="60548"/>
    <lineage>
        <taxon>Bacteria</taxon>
        <taxon>Pseudomonadati</taxon>
        <taxon>Pseudomonadota</taxon>
        <taxon>Betaproteobacteria</taxon>
        <taxon>Burkholderiales</taxon>
        <taxon>Burkholderiaceae</taxon>
        <taxon>Paraburkholderia</taxon>
    </lineage>
</organism>
<dbReference type="EMBL" id="JAVIZN010000001">
    <property type="protein sequence ID" value="MDR6201327.1"/>
    <property type="molecule type" value="Genomic_DNA"/>
</dbReference>
<dbReference type="SUPFAM" id="SSF116927">
    <property type="entry name" value="EspA/CesA-like"/>
    <property type="match status" value="1"/>
</dbReference>
<dbReference type="RefSeq" id="WP_310029482.1">
    <property type="nucleotide sequence ID" value="NZ_JAVIZN010000001.1"/>
</dbReference>
<evidence type="ECO:0000256" key="1">
    <source>
        <dbReference type="SAM" id="Coils"/>
    </source>
</evidence>
<evidence type="ECO:0000256" key="2">
    <source>
        <dbReference type="SAM" id="MobiDB-lite"/>
    </source>
</evidence>
<evidence type="ECO:0000313" key="3">
    <source>
        <dbReference type="EMBL" id="MDR6201327.1"/>
    </source>
</evidence>
<name>A0ABD5C7S1_9BURK</name>
<reference evidence="3 4" key="1">
    <citation type="submission" date="2023-08" db="EMBL/GenBank/DDBJ databases">
        <title>Genome sequencing of plant associated microbes to promote plant fitness in Sorghum bicolor and Oryza sativa.</title>
        <authorList>
            <person name="Coleman-Derr D."/>
        </authorList>
    </citation>
    <scope>NUCLEOTIDE SEQUENCE [LARGE SCALE GENOMIC DNA]</scope>
    <source>
        <strain evidence="3 4">SLBN-33</strain>
    </source>
</reference>